<dbReference type="Proteomes" id="UP000278807">
    <property type="component" value="Unassembled WGS sequence"/>
</dbReference>
<evidence type="ECO:0000313" key="1">
    <source>
        <dbReference type="EMBL" id="VDO02225.1"/>
    </source>
</evidence>
<reference evidence="3" key="1">
    <citation type="submission" date="2017-02" db="UniProtKB">
        <authorList>
            <consortium name="WormBaseParasite"/>
        </authorList>
    </citation>
    <scope>IDENTIFICATION</scope>
</reference>
<name>A0A0R3TH28_RODNA</name>
<evidence type="ECO:0000313" key="2">
    <source>
        <dbReference type="Proteomes" id="UP000278807"/>
    </source>
</evidence>
<dbReference type="SUPFAM" id="SSF48371">
    <property type="entry name" value="ARM repeat"/>
    <property type="match status" value="1"/>
</dbReference>
<proteinExistence type="predicted"/>
<organism evidence="3">
    <name type="scientific">Rodentolepis nana</name>
    <name type="common">Dwarf tapeworm</name>
    <name type="synonym">Hymenolepis nana</name>
    <dbReference type="NCBI Taxonomy" id="102285"/>
    <lineage>
        <taxon>Eukaryota</taxon>
        <taxon>Metazoa</taxon>
        <taxon>Spiralia</taxon>
        <taxon>Lophotrochozoa</taxon>
        <taxon>Platyhelminthes</taxon>
        <taxon>Cestoda</taxon>
        <taxon>Eucestoda</taxon>
        <taxon>Cyclophyllidea</taxon>
        <taxon>Hymenolepididae</taxon>
        <taxon>Rodentolepis</taxon>
    </lineage>
</organism>
<evidence type="ECO:0000313" key="3">
    <source>
        <dbReference type="WBParaSite" id="HNAJ_0000636901-mRNA-1"/>
    </source>
</evidence>
<dbReference type="InterPro" id="IPR016024">
    <property type="entry name" value="ARM-type_fold"/>
</dbReference>
<dbReference type="PANTHER" id="PTHR17695:SF11">
    <property type="entry name" value="SMALL SUBUNIT PROCESSOME COMPONENT 20 HOMOLOG"/>
    <property type="match status" value="1"/>
</dbReference>
<sequence>MGTFHRSENTFHFLKYKEQIKQKVRISNRRNDLIDDDTLDSYFALTLENWTHLNKSCAFAEFRSIIAPYVLSLKLIILHKDEILVNLRDFLLNSDELSAGPILDLLCALSCDLREDFYPYFGEFFEIIKNIIIKDNQDADVLNYAFNCLSHLIYFLHRFISKDIKNFLNLFVPLLCMAFVMRKIPTQRLFSLLYKLNQEQELISCNFCGTILAEILSSPDGNFHSSSVEIFHVLLALITKTDIPEGLQSNQSLLEMQENDDIALFCKNILISSLQTLGNRKLNAEALFTICKLTFSYFSHTPDSRFLILVSCCDELIGLMQDKHCLHQYEVNIEKFLFESFSKHPKIQLAELIVKFLNLASNHFNPSRLMSSVLIGSDFTSVQQISLMEPIVRHRSFEKDFTQILSDVILRRDTNEPIDDVTLTFLAKLVLIRQPPSSSVKPLSPLICLSLASGHYTPEVLHKIVNWIIQPLSESTISVDRKLCSSIILPHLSPLSVNEVRPIITGEIQSTFSHLKELDLNTEDFTKSASYLCSLYEALFSCDESITEFYIDVPFLQEAALSKRYDNLELCAILLRIIEISGRKVELSGLKADTIIPILLSPSHTVGQFNFVYFAVS</sequence>
<dbReference type="GO" id="GO:0030686">
    <property type="term" value="C:90S preribosome"/>
    <property type="evidence" value="ECO:0007669"/>
    <property type="project" value="TreeGrafter"/>
</dbReference>
<dbReference type="GO" id="GO:0032040">
    <property type="term" value="C:small-subunit processome"/>
    <property type="evidence" value="ECO:0007669"/>
    <property type="project" value="TreeGrafter"/>
</dbReference>
<reference evidence="1 2" key="2">
    <citation type="submission" date="2018-11" db="EMBL/GenBank/DDBJ databases">
        <authorList>
            <consortium name="Pathogen Informatics"/>
        </authorList>
    </citation>
    <scope>NUCLEOTIDE SEQUENCE [LARGE SCALE GENOMIC DNA]</scope>
</reference>
<keyword evidence="2" id="KW-1185">Reference proteome</keyword>
<dbReference type="AlphaFoldDB" id="A0A0R3TH28"/>
<dbReference type="OrthoDB" id="360653at2759"/>
<gene>
    <name evidence="1" type="ORF">HNAJ_LOCUS6365</name>
</gene>
<dbReference type="EMBL" id="UZAE01006810">
    <property type="protein sequence ID" value="VDO02225.1"/>
    <property type="molecule type" value="Genomic_DNA"/>
</dbReference>
<dbReference type="PANTHER" id="PTHR17695">
    <property type="entry name" value="SMALL SUBUNIT PROCESSOME COMPONENT 20 HOMOLOG"/>
    <property type="match status" value="1"/>
</dbReference>
<dbReference type="WBParaSite" id="HNAJ_0000636901-mRNA-1">
    <property type="protein sequence ID" value="HNAJ_0000636901-mRNA-1"/>
    <property type="gene ID" value="HNAJ_0000636901"/>
</dbReference>
<dbReference type="InterPro" id="IPR052575">
    <property type="entry name" value="SSU_processome_comp_20"/>
</dbReference>
<protein>
    <submittedName>
        <fullName evidence="3">DRIM domain-containing protein</fullName>
    </submittedName>
</protein>
<dbReference type="STRING" id="102285.A0A0R3TH28"/>
<accession>A0A0R3TH28</accession>